<dbReference type="EMBL" id="QHJS02000113">
    <property type="protein sequence ID" value="RRO11466.1"/>
    <property type="molecule type" value="Genomic_DNA"/>
</dbReference>
<reference evidence="2 3" key="1">
    <citation type="submission" date="2018-11" db="EMBL/GenBank/DDBJ databases">
        <title>Draft genome sequences of proposed Pectobacterium aquaticum sp. nov. isolated in France from fresh water.</title>
        <authorList>
            <person name="Pedron J."/>
            <person name="Barny M.A."/>
        </authorList>
    </citation>
    <scope>NUCLEOTIDE SEQUENCE [LARGE SCALE GENOMIC DNA]</scope>
    <source>
        <strain evidence="2 3">A127-S21-F16</strain>
    </source>
</reference>
<evidence type="ECO:0000313" key="3">
    <source>
        <dbReference type="Proteomes" id="UP000256540"/>
    </source>
</evidence>
<feature type="transmembrane region" description="Helical" evidence="1">
    <location>
        <begin position="131"/>
        <end position="152"/>
    </location>
</feature>
<comment type="caution">
    <text evidence="2">The sequence shown here is derived from an EMBL/GenBank/DDBJ whole genome shotgun (WGS) entry which is preliminary data.</text>
</comment>
<gene>
    <name evidence="2" type="ORF">DMB84_019930</name>
</gene>
<evidence type="ECO:0000313" key="2">
    <source>
        <dbReference type="EMBL" id="RRO11466.1"/>
    </source>
</evidence>
<keyword evidence="1" id="KW-0812">Transmembrane</keyword>
<proteinExistence type="predicted"/>
<name>A0AA93AIJ0_9GAMM</name>
<accession>A0AA93AIJ0</accession>
<organism evidence="2 3">
    <name type="scientific">Pectobacterium aquaticum</name>
    <dbReference type="NCBI Taxonomy" id="2204145"/>
    <lineage>
        <taxon>Bacteria</taxon>
        <taxon>Pseudomonadati</taxon>
        <taxon>Pseudomonadota</taxon>
        <taxon>Gammaproteobacteria</taxon>
        <taxon>Enterobacterales</taxon>
        <taxon>Pectobacteriaceae</taxon>
        <taxon>Pectobacterium</taxon>
    </lineage>
</organism>
<feature type="transmembrane region" description="Helical" evidence="1">
    <location>
        <begin position="22"/>
        <end position="44"/>
    </location>
</feature>
<feature type="transmembrane region" description="Helical" evidence="1">
    <location>
        <begin position="64"/>
        <end position="83"/>
    </location>
</feature>
<feature type="transmembrane region" description="Helical" evidence="1">
    <location>
        <begin position="90"/>
        <end position="111"/>
    </location>
</feature>
<dbReference type="Proteomes" id="UP000256540">
    <property type="component" value="Unassembled WGS sequence"/>
</dbReference>
<sequence>MNNKTKETDKSREEESIMIAKIIIDSLIVCFFFILSPMIIYSIINGNISLPYYLANLIKNIDLEFIYMFAVIASILIFFWNIYTKGSMKYFNDAILTLSTIFTAFKVFNIYDETTLPFIKEIVENLSITVSFSYLFIVCGFAKILICIFDFLTSRAKIYKEKLETGNKKPT</sequence>
<protein>
    <submittedName>
        <fullName evidence="2">Uncharacterized protein</fullName>
    </submittedName>
</protein>
<dbReference type="AlphaFoldDB" id="A0AA93AIJ0"/>
<dbReference type="RefSeq" id="WP_103199408.1">
    <property type="nucleotide sequence ID" value="NZ_QHJS02000113.1"/>
</dbReference>
<keyword evidence="1" id="KW-0472">Membrane</keyword>
<keyword evidence="1" id="KW-1133">Transmembrane helix</keyword>
<evidence type="ECO:0000256" key="1">
    <source>
        <dbReference type="SAM" id="Phobius"/>
    </source>
</evidence>